<evidence type="ECO:0000256" key="1">
    <source>
        <dbReference type="SAM" id="Phobius"/>
    </source>
</evidence>
<keyword evidence="1" id="KW-1133">Transmembrane helix</keyword>
<protein>
    <submittedName>
        <fullName evidence="2">Uncharacterized protein</fullName>
    </submittedName>
</protein>
<gene>
    <name evidence="2" type="ORF">LCGC14_0414940</name>
</gene>
<keyword evidence="1" id="KW-0812">Transmembrane</keyword>
<feature type="transmembrane region" description="Helical" evidence="1">
    <location>
        <begin position="33"/>
        <end position="55"/>
    </location>
</feature>
<feature type="transmembrane region" description="Helical" evidence="1">
    <location>
        <begin position="120"/>
        <end position="142"/>
    </location>
</feature>
<sequence>MFEEMPFILGFLMFSIIFSYLVFKYVGPPFSKIIQGLTMVGVIIHELCHLVMCIITRSPIEHVTLIKKLDYQEGQKFGYYGEVQAQAERISFLQAVLIGLAPLYISFWIFFFLLEMLTTVQVHVVVFTISVLVMISISLSAAPSLPDLSVIPKAFLNDTNYSIYQIFLLVISVLTTITMLTAFNKLGIHGIYVYLIITGFYFGFKYGFLLFNILFNKLNFFGKNPYNRRYYKKYTRRSNRHEKRRLYYNYRD</sequence>
<reference evidence="2" key="1">
    <citation type="journal article" date="2015" name="Nature">
        <title>Complex archaea that bridge the gap between prokaryotes and eukaryotes.</title>
        <authorList>
            <person name="Spang A."/>
            <person name="Saw J.H."/>
            <person name="Jorgensen S.L."/>
            <person name="Zaremba-Niedzwiedzka K."/>
            <person name="Martijn J."/>
            <person name="Lind A.E."/>
            <person name="van Eijk R."/>
            <person name="Schleper C."/>
            <person name="Guy L."/>
            <person name="Ettema T.J."/>
        </authorList>
    </citation>
    <scope>NUCLEOTIDE SEQUENCE</scope>
</reference>
<dbReference type="AlphaFoldDB" id="A0A0F9TAL2"/>
<feature type="transmembrane region" description="Helical" evidence="1">
    <location>
        <begin position="7"/>
        <end position="27"/>
    </location>
</feature>
<accession>A0A0F9TAL2</accession>
<dbReference type="EMBL" id="LAZR01000371">
    <property type="protein sequence ID" value="KKN72012.1"/>
    <property type="molecule type" value="Genomic_DNA"/>
</dbReference>
<name>A0A0F9TAL2_9ZZZZ</name>
<feature type="transmembrane region" description="Helical" evidence="1">
    <location>
        <begin position="189"/>
        <end position="215"/>
    </location>
</feature>
<organism evidence="2">
    <name type="scientific">marine sediment metagenome</name>
    <dbReference type="NCBI Taxonomy" id="412755"/>
    <lineage>
        <taxon>unclassified sequences</taxon>
        <taxon>metagenomes</taxon>
        <taxon>ecological metagenomes</taxon>
    </lineage>
</organism>
<feature type="transmembrane region" description="Helical" evidence="1">
    <location>
        <begin position="163"/>
        <end position="183"/>
    </location>
</feature>
<comment type="caution">
    <text evidence="2">The sequence shown here is derived from an EMBL/GenBank/DDBJ whole genome shotgun (WGS) entry which is preliminary data.</text>
</comment>
<keyword evidence="1" id="KW-0472">Membrane</keyword>
<feature type="transmembrane region" description="Helical" evidence="1">
    <location>
        <begin position="92"/>
        <end position="114"/>
    </location>
</feature>
<proteinExistence type="predicted"/>
<evidence type="ECO:0000313" key="2">
    <source>
        <dbReference type="EMBL" id="KKN72012.1"/>
    </source>
</evidence>